<accession>A0A923I772</accession>
<evidence type="ECO:0008006" key="4">
    <source>
        <dbReference type="Google" id="ProtNLM"/>
    </source>
</evidence>
<gene>
    <name evidence="2" type="ORF">H8S23_01770</name>
</gene>
<reference evidence="2" key="1">
    <citation type="submission" date="2020-08" db="EMBL/GenBank/DDBJ databases">
        <title>Genome public.</title>
        <authorList>
            <person name="Liu C."/>
            <person name="Sun Q."/>
        </authorList>
    </citation>
    <scope>NUCLEOTIDE SEQUENCE</scope>
    <source>
        <strain evidence="2">BX8</strain>
    </source>
</reference>
<dbReference type="RefSeq" id="WP_186886593.1">
    <property type="nucleotide sequence ID" value="NZ_JACONZ010000001.1"/>
</dbReference>
<keyword evidence="1" id="KW-1133">Transmembrane helix</keyword>
<keyword evidence="1" id="KW-0812">Transmembrane</keyword>
<comment type="caution">
    <text evidence="2">The sequence shown here is derived from an EMBL/GenBank/DDBJ whole genome shotgun (WGS) entry which is preliminary data.</text>
</comment>
<protein>
    <recommendedName>
        <fullName evidence="4">DUF2178 domain-containing protein</fullName>
    </recommendedName>
</protein>
<proteinExistence type="predicted"/>
<sequence length="142" mass="16118">MEQFKHKLARRVRLCQAGAILALIGFFVGKFLGTPDEFSSGFRMGVLLGLELCMAFLAIRTRRALCDEAALKELYIKETDERNCQIKLMVFSSGWFLLLFCLGLAILAASFFNFTVVFTLLGVLLCMCLLKLGCTIYYRQKY</sequence>
<dbReference type="AlphaFoldDB" id="A0A923I772"/>
<feature type="transmembrane region" description="Helical" evidence="1">
    <location>
        <begin position="88"/>
        <end position="112"/>
    </location>
</feature>
<dbReference type="EMBL" id="JACONZ010000001">
    <property type="protein sequence ID" value="MBC5580227.1"/>
    <property type="molecule type" value="Genomic_DNA"/>
</dbReference>
<keyword evidence="3" id="KW-1185">Reference proteome</keyword>
<dbReference type="Proteomes" id="UP000659630">
    <property type="component" value="Unassembled WGS sequence"/>
</dbReference>
<evidence type="ECO:0000256" key="1">
    <source>
        <dbReference type="SAM" id="Phobius"/>
    </source>
</evidence>
<feature type="transmembrane region" description="Helical" evidence="1">
    <location>
        <begin position="12"/>
        <end position="29"/>
    </location>
</feature>
<feature type="transmembrane region" description="Helical" evidence="1">
    <location>
        <begin position="41"/>
        <end position="59"/>
    </location>
</feature>
<organism evidence="2 3">
    <name type="scientific">Anaerofilum hominis</name>
    <dbReference type="NCBI Taxonomy" id="2763016"/>
    <lineage>
        <taxon>Bacteria</taxon>
        <taxon>Bacillati</taxon>
        <taxon>Bacillota</taxon>
        <taxon>Clostridia</taxon>
        <taxon>Eubacteriales</taxon>
        <taxon>Oscillospiraceae</taxon>
        <taxon>Anaerofilum</taxon>
    </lineage>
</organism>
<feature type="transmembrane region" description="Helical" evidence="1">
    <location>
        <begin position="118"/>
        <end position="138"/>
    </location>
</feature>
<keyword evidence="1" id="KW-0472">Membrane</keyword>
<evidence type="ECO:0000313" key="3">
    <source>
        <dbReference type="Proteomes" id="UP000659630"/>
    </source>
</evidence>
<name>A0A923I772_9FIRM</name>
<evidence type="ECO:0000313" key="2">
    <source>
        <dbReference type="EMBL" id="MBC5580227.1"/>
    </source>
</evidence>